<comment type="caution">
    <text evidence="1">The sequence shown here is derived from an EMBL/GenBank/DDBJ whole genome shotgun (WGS) entry which is preliminary data.</text>
</comment>
<dbReference type="Proteomes" id="UP000070174">
    <property type="component" value="Unassembled WGS sequence"/>
</dbReference>
<reference evidence="1 2" key="1">
    <citation type="submission" date="2016-01" db="EMBL/GenBank/DDBJ databases">
        <authorList>
            <person name="Oliw E.H."/>
        </authorList>
    </citation>
    <scope>NUCLEOTIDE SEQUENCE [LARGE SCALE GENOMIC DNA]</scope>
    <source>
        <strain evidence="1 2">CMW7756A</strain>
    </source>
</reference>
<dbReference type="RefSeq" id="WP_267472761.1">
    <property type="nucleotide sequence ID" value="NZ_JADNMH010000001.1"/>
</dbReference>
<dbReference type="AlphaFoldDB" id="A0A133PJC1"/>
<protein>
    <submittedName>
        <fullName evidence="1">Uncharacterized protein</fullName>
    </submittedName>
</protein>
<evidence type="ECO:0000313" key="1">
    <source>
        <dbReference type="EMBL" id="KXA28656.1"/>
    </source>
</evidence>
<dbReference type="PATRIC" id="fig|54005.3.peg.1615"/>
<accession>A0A133PJC1</accession>
<evidence type="ECO:0000313" key="2">
    <source>
        <dbReference type="Proteomes" id="UP000070174"/>
    </source>
</evidence>
<sequence>MENLNDIDEKGMGLVMRGPKLDKVLASPEEIAANLLYLASD</sequence>
<organism evidence="1">
    <name type="scientific">Peptoniphilus harei</name>
    <dbReference type="NCBI Taxonomy" id="54005"/>
    <lineage>
        <taxon>Bacteria</taxon>
        <taxon>Bacillati</taxon>
        <taxon>Bacillota</taxon>
        <taxon>Tissierellia</taxon>
        <taxon>Tissierellales</taxon>
        <taxon>Peptoniphilaceae</taxon>
        <taxon>Peptoniphilus</taxon>
    </lineage>
</organism>
<gene>
    <name evidence="1" type="ORF">HMPREF3229_01652</name>
</gene>
<proteinExistence type="predicted"/>
<dbReference type="EMBL" id="LRQE01000041">
    <property type="protein sequence ID" value="KXA28656.1"/>
    <property type="molecule type" value="Genomic_DNA"/>
</dbReference>
<name>A0A133PJC1_9FIRM</name>